<keyword evidence="2" id="KW-0732">Signal</keyword>
<feature type="region of interest" description="Disordered" evidence="1">
    <location>
        <begin position="75"/>
        <end position="146"/>
    </location>
</feature>
<protein>
    <recommendedName>
        <fullName evidence="8">Transmembrane protein</fullName>
    </recommendedName>
</protein>
<reference evidence="7" key="4">
    <citation type="journal article" date="2018" name="Nat. Plants">
        <title>Whole-genome landscape of Medicago truncatula symbiotic genes.</title>
        <authorList>
            <person name="Pecrix Y."/>
            <person name="Staton S.E."/>
            <person name="Sallet E."/>
            <person name="Lelandais-Briere C."/>
            <person name="Moreau S."/>
            <person name="Carrere S."/>
            <person name="Blein T."/>
            <person name="Jardinaud M.F."/>
            <person name="Latrasse D."/>
            <person name="Zouine M."/>
            <person name="Zahm M."/>
            <person name="Kreplak J."/>
            <person name="Mayjonade B."/>
            <person name="Satge C."/>
            <person name="Perez M."/>
            <person name="Cauet S."/>
            <person name="Marande W."/>
            <person name="Chantry-Darmon C."/>
            <person name="Lopez-Roques C."/>
            <person name="Bouchez O."/>
            <person name="Berard A."/>
            <person name="Debelle F."/>
            <person name="Munos S."/>
            <person name="Bendahmane A."/>
            <person name="Berges H."/>
            <person name="Niebel A."/>
            <person name="Buitink J."/>
            <person name="Frugier F."/>
            <person name="Benhamed M."/>
            <person name="Crespi M."/>
            <person name="Gouzy J."/>
            <person name="Gamas P."/>
        </authorList>
    </citation>
    <scope>NUCLEOTIDE SEQUENCE [LARGE SCALE GENOMIC DNA]</scope>
    <source>
        <strain evidence="7">cv. Jemalong A17</strain>
    </source>
</reference>
<feature type="chain" id="PRO_5014501008" description="Transmembrane protein" evidence="2">
    <location>
        <begin position="20"/>
        <end position="146"/>
    </location>
</feature>
<sequence>MKNQCVALLLLACLVTAHGWKWEDIGMKGKRKTPQQCYDYCYRASVFPHVIKDPLCKKGCQYIPMWESNLMSTTGRRHGSFGSPASSPGQAPKFDHMRPKMENWASSPRQAPKIDHMQPKMEALTISPRRAPKGDDIRSRMENLRR</sequence>
<dbReference type="Proteomes" id="UP000002051">
    <property type="component" value="Unassembled WGS sequence"/>
</dbReference>
<dbReference type="Gramene" id="rna6111">
    <property type="protein sequence ID" value="RHN81997.1"/>
    <property type="gene ID" value="gene6111"/>
</dbReference>
<dbReference type="EMBL" id="CM001217">
    <property type="protein sequence ID" value="KEH43850.1"/>
    <property type="molecule type" value="Genomic_DNA"/>
</dbReference>
<evidence type="ECO:0000313" key="7">
    <source>
        <dbReference type="Proteomes" id="UP000265566"/>
    </source>
</evidence>
<reference evidence="3 6" key="1">
    <citation type="journal article" date="2011" name="Nature">
        <title>The Medicago genome provides insight into the evolution of rhizobial symbioses.</title>
        <authorList>
            <person name="Young N.D."/>
            <person name="Debelle F."/>
            <person name="Oldroyd G.E."/>
            <person name="Geurts R."/>
            <person name="Cannon S.B."/>
            <person name="Udvardi M.K."/>
            <person name="Benedito V.A."/>
            <person name="Mayer K.F."/>
            <person name="Gouzy J."/>
            <person name="Schoof H."/>
            <person name="Van de Peer Y."/>
            <person name="Proost S."/>
            <person name="Cook D.R."/>
            <person name="Meyers B.C."/>
            <person name="Spannagl M."/>
            <person name="Cheung F."/>
            <person name="De Mita S."/>
            <person name="Krishnakumar V."/>
            <person name="Gundlach H."/>
            <person name="Zhou S."/>
            <person name="Mudge J."/>
            <person name="Bharti A.K."/>
            <person name="Murray J.D."/>
            <person name="Naoumkina M.A."/>
            <person name="Rosen B."/>
            <person name="Silverstein K.A."/>
            <person name="Tang H."/>
            <person name="Rombauts S."/>
            <person name="Zhao P.X."/>
            <person name="Zhou P."/>
            <person name="Barbe V."/>
            <person name="Bardou P."/>
            <person name="Bechner M."/>
            <person name="Bellec A."/>
            <person name="Berger A."/>
            <person name="Berges H."/>
            <person name="Bidwell S."/>
            <person name="Bisseling T."/>
            <person name="Choisne N."/>
            <person name="Couloux A."/>
            <person name="Denny R."/>
            <person name="Deshpande S."/>
            <person name="Dai X."/>
            <person name="Doyle J.J."/>
            <person name="Dudez A.M."/>
            <person name="Farmer A.D."/>
            <person name="Fouteau S."/>
            <person name="Franken C."/>
            <person name="Gibelin C."/>
            <person name="Gish J."/>
            <person name="Goldstein S."/>
            <person name="Gonzalez A.J."/>
            <person name="Green P.J."/>
            <person name="Hallab A."/>
            <person name="Hartog M."/>
            <person name="Hua A."/>
            <person name="Humphray S.J."/>
            <person name="Jeong D.H."/>
            <person name="Jing Y."/>
            <person name="Jocker A."/>
            <person name="Kenton S.M."/>
            <person name="Kim D.J."/>
            <person name="Klee K."/>
            <person name="Lai H."/>
            <person name="Lang C."/>
            <person name="Lin S."/>
            <person name="Macmil S.L."/>
            <person name="Magdelenat G."/>
            <person name="Matthews L."/>
            <person name="McCorrison J."/>
            <person name="Monaghan E.L."/>
            <person name="Mun J.H."/>
            <person name="Najar F.Z."/>
            <person name="Nicholson C."/>
            <person name="Noirot C."/>
            <person name="O'Bleness M."/>
            <person name="Paule C.R."/>
            <person name="Poulain J."/>
            <person name="Prion F."/>
            <person name="Qin B."/>
            <person name="Qu C."/>
            <person name="Retzel E.F."/>
            <person name="Riddle C."/>
            <person name="Sallet E."/>
            <person name="Samain S."/>
            <person name="Samson N."/>
            <person name="Sanders I."/>
            <person name="Saurat O."/>
            <person name="Scarpelli C."/>
            <person name="Schiex T."/>
            <person name="Segurens B."/>
            <person name="Severin A.J."/>
            <person name="Sherrier D.J."/>
            <person name="Shi R."/>
            <person name="Sims S."/>
            <person name="Singer S.R."/>
            <person name="Sinharoy S."/>
            <person name="Sterck L."/>
            <person name="Viollet A."/>
            <person name="Wang B.B."/>
            <person name="Wang K."/>
            <person name="Wang M."/>
            <person name="Wang X."/>
            <person name="Warfsmann J."/>
            <person name="Weissenbach J."/>
            <person name="White D.D."/>
            <person name="White J.D."/>
            <person name="Wiley G.B."/>
            <person name="Wincker P."/>
            <person name="Xing Y."/>
            <person name="Yang L."/>
            <person name="Yao Z."/>
            <person name="Ying F."/>
            <person name="Zhai J."/>
            <person name="Zhou L."/>
            <person name="Zuber A."/>
            <person name="Denarie J."/>
            <person name="Dixon R.A."/>
            <person name="May G.D."/>
            <person name="Schwartz D.C."/>
            <person name="Rogers J."/>
            <person name="Quetier F."/>
            <person name="Town C.D."/>
            <person name="Roe B.A."/>
        </authorList>
    </citation>
    <scope>NUCLEOTIDE SEQUENCE [LARGE SCALE GENOMIC DNA]</scope>
    <source>
        <strain evidence="3">A17</strain>
        <strain evidence="5 6">cv. Jemalong A17</strain>
    </source>
</reference>
<dbReference type="AlphaFoldDB" id="A0A072W0Q1"/>
<dbReference type="HOGENOM" id="CLU_1780184_0_0_1"/>
<evidence type="ECO:0000313" key="5">
    <source>
        <dbReference type="EnsemblPlants" id="KEH43850"/>
    </source>
</evidence>
<evidence type="ECO:0000313" key="3">
    <source>
        <dbReference type="EMBL" id="KEH43850.1"/>
    </source>
</evidence>
<evidence type="ECO:0000313" key="4">
    <source>
        <dbReference type="EMBL" id="RHN81997.1"/>
    </source>
</evidence>
<evidence type="ECO:0000313" key="6">
    <source>
        <dbReference type="Proteomes" id="UP000002051"/>
    </source>
</evidence>
<feature type="compositionally biased region" description="Basic and acidic residues" evidence="1">
    <location>
        <begin position="132"/>
        <end position="146"/>
    </location>
</feature>
<reference evidence="3 6" key="2">
    <citation type="journal article" date="2014" name="BMC Genomics">
        <title>An improved genome release (version Mt4.0) for the model legume Medicago truncatula.</title>
        <authorList>
            <person name="Tang H."/>
            <person name="Krishnakumar V."/>
            <person name="Bidwell S."/>
            <person name="Rosen B."/>
            <person name="Chan A."/>
            <person name="Zhou S."/>
            <person name="Gentzbittel L."/>
            <person name="Childs K.L."/>
            <person name="Yandell M."/>
            <person name="Gundlach H."/>
            <person name="Mayer K.F."/>
            <person name="Schwartz D.C."/>
            <person name="Town C.D."/>
        </authorList>
    </citation>
    <scope>GENOME REANNOTATION</scope>
    <source>
        <strain evidence="3">A17</strain>
        <strain evidence="5 6">cv. Jemalong A17</strain>
    </source>
</reference>
<evidence type="ECO:0000256" key="2">
    <source>
        <dbReference type="SAM" id="SignalP"/>
    </source>
</evidence>
<organism evidence="3 6">
    <name type="scientific">Medicago truncatula</name>
    <name type="common">Barrel medic</name>
    <name type="synonym">Medicago tribuloides</name>
    <dbReference type="NCBI Taxonomy" id="3880"/>
    <lineage>
        <taxon>Eukaryota</taxon>
        <taxon>Viridiplantae</taxon>
        <taxon>Streptophyta</taxon>
        <taxon>Embryophyta</taxon>
        <taxon>Tracheophyta</taxon>
        <taxon>Spermatophyta</taxon>
        <taxon>Magnoliopsida</taxon>
        <taxon>eudicotyledons</taxon>
        <taxon>Gunneridae</taxon>
        <taxon>Pentapetalae</taxon>
        <taxon>rosids</taxon>
        <taxon>fabids</taxon>
        <taxon>Fabales</taxon>
        <taxon>Fabaceae</taxon>
        <taxon>Papilionoideae</taxon>
        <taxon>50 kb inversion clade</taxon>
        <taxon>NPAAA clade</taxon>
        <taxon>Hologalegina</taxon>
        <taxon>IRL clade</taxon>
        <taxon>Trifolieae</taxon>
        <taxon>Medicago</taxon>
    </lineage>
</organism>
<evidence type="ECO:0000256" key="1">
    <source>
        <dbReference type="SAM" id="MobiDB-lite"/>
    </source>
</evidence>
<reference evidence="4" key="5">
    <citation type="journal article" date="2018" name="Nat. Plants">
        <title>Whole-genome landscape of Medicago truncatula symbiotic genes.</title>
        <authorList>
            <person name="Pecrix Y."/>
            <person name="Gamas P."/>
            <person name="Carrere S."/>
        </authorList>
    </citation>
    <scope>NUCLEOTIDE SEQUENCE</scope>
    <source>
        <tissue evidence="4">Leaves</tissue>
    </source>
</reference>
<feature type="signal peptide" evidence="2">
    <location>
        <begin position="1"/>
        <end position="19"/>
    </location>
</feature>
<keyword evidence="6" id="KW-1185">Reference proteome</keyword>
<accession>A0A072W0Q1</accession>
<proteinExistence type="predicted"/>
<dbReference type="EMBL" id="PSQE01000001">
    <property type="protein sequence ID" value="RHN81997.1"/>
    <property type="molecule type" value="Genomic_DNA"/>
</dbReference>
<dbReference type="Proteomes" id="UP000265566">
    <property type="component" value="Chromosome 1"/>
</dbReference>
<evidence type="ECO:0008006" key="8">
    <source>
        <dbReference type="Google" id="ProtNLM"/>
    </source>
</evidence>
<dbReference type="EnsemblPlants" id="KEH43850">
    <property type="protein sequence ID" value="KEH43850"/>
    <property type="gene ID" value="MTR_1g103410"/>
</dbReference>
<name>A0A072W0Q1_MEDTR</name>
<gene>
    <name evidence="3" type="ordered locus">MTR_1g103410</name>
    <name evidence="4" type="ORF">MtrunA17_Chr1g0205151</name>
</gene>
<reference evidence="5" key="3">
    <citation type="submission" date="2015-04" db="UniProtKB">
        <authorList>
            <consortium name="EnsemblPlants"/>
        </authorList>
    </citation>
    <scope>IDENTIFICATION</scope>
    <source>
        <strain evidence="5">cv. Jemalong A17</strain>
    </source>
</reference>